<organism evidence="1 2">
    <name type="scientific">Trichoderma asperellum (strain ATCC 204424 / CBS 433.97 / NBRC 101777)</name>
    <dbReference type="NCBI Taxonomy" id="1042311"/>
    <lineage>
        <taxon>Eukaryota</taxon>
        <taxon>Fungi</taxon>
        <taxon>Dikarya</taxon>
        <taxon>Ascomycota</taxon>
        <taxon>Pezizomycotina</taxon>
        <taxon>Sordariomycetes</taxon>
        <taxon>Hypocreomycetidae</taxon>
        <taxon>Hypocreales</taxon>
        <taxon>Hypocreaceae</taxon>
        <taxon>Trichoderma</taxon>
    </lineage>
</organism>
<accession>A0A2T3Z3W6</accession>
<evidence type="ECO:0000313" key="1">
    <source>
        <dbReference type="EMBL" id="PTB39493.1"/>
    </source>
</evidence>
<dbReference type="Proteomes" id="UP000240493">
    <property type="component" value="Unassembled WGS sequence"/>
</dbReference>
<protein>
    <submittedName>
        <fullName evidence="1">Uncharacterized protein</fullName>
    </submittedName>
</protein>
<proteinExistence type="predicted"/>
<keyword evidence="2" id="KW-1185">Reference proteome</keyword>
<dbReference type="AlphaFoldDB" id="A0A2T3Z3W6"/>
<dbReference type="EMBL" id="KZ679264">
    <property type="protein sequence ID" value="PTB39493.1"/>
    <property type="molecule type" value="Genomic_DNA"/>
</dbReference>
<reference evidence="1 2" key="1">
    <citation type="submission" date="2016-07" db="EMBL/GenBank/DDBJ databases">
        <title>Multiple horizontal gene transfer events from other fungi enriched the ability of initially mycotrophic Trichoderma (Ascomycota) to feed on dead plant biomass.</title>
        <authorList>
            <consortium name="DOE Joint Genome Institute"/>
            <person name="Aerts A."/>
            <person name="Atanasova L."/>
            <person name="Chenthamara K."/>
            <person name="Zhang J."/>
            <person name="Grujic M."/>
            <person name="Henrissat B."/>
            <person name="Kuo A."/>
            <person name="Salamov A."/>
            <person name="Lipzen A."/>
            <person name="Labutti K."/>
            <person name="Barry K."/>
            <person name="Miao Y."/>
            <person name="Rahimi M.J."/>
            <person name="Shen Q."/>
            <person name="Grigoriev I.V."/>
            <person name="Kubicek C.P."/>
            <person name="Druzhinina I.S."/>
        </authorList>
    </citation>
    <scope>NUCLEOTIDE SEQUENCE [LARGE SCALE GENOMIC DNA]</scope>
    <source>
        <strain evidence="1 2">CBS 433.97</strain>
    </source>
</reference>
<name>A0A2T3Z3W6_TRIA4</name>
<sequence>MSSPPSTNPACKAMGIRTNRETSLQLYFIWGMIDAAIYPLMRDSSNTGINFRSCLPHEEKEKKKKSFALARRVKNLYASRAWASKFLLCLVISALVRSRWPHISLWRQFSLGHPGNELNCPTSRYEREILFCYTACKSVVRALGRLALLTDLGGERRYSTDLEPLNLLF</sequence>
<evidence type="ECO:0000313" key="2">
    <source>
        <dbReference type="Proteomes" id="UP000240493"/>
    </source>
</evidence>
<gene>
    <name evidence="1" type="ORF">M441DRAFT_438921</name>
</gene>